<comment type="caution">
    <text evidence="1">The sequence shown here is derived from an EMBL/GenBank/DDBJ whole genome shotgun (WGS) entry which is preliminary data.</text>
</comment>
<reference evidence="1" key="1">
    <citation type="submission" date="2023-04" db="EMBL/GenBank/DDBJ databases">
        <title>Phytophthora lilii NBRC 32176.</title>
        <authorList>
            <person name="Ichikawa N."/>
            <person name="Sato H."/>
            <person name="Tonouchi N."/>
        </authorList>
    </citation>
    <scope>NUCLEOTIDE SEQUENCE</scope>
    <source>
        <strain evidence="1">NBRC 32176</strain>
    </source>
</reference>
<keyword evidence="2" id="KW-1185">Reference proteome</keyword>
<accession>A0A9W6X666</accession>
<gene>
    <name evidence="1" type="ORF">Plil01_001383000</name>
</gene>
<sequence>MASKKIGIQRLRPEHRLLKSFTPDAADGADELAAFATAWCRSSAWGRDSHAIGAKIDQGELTSQLGEPNEVPMLRGRRLQRRIEPRGGFIAYTVEL</sequence>
<organism evidence="1 2">
    <name type="scientific">Phytophthora lilii</name>
    <dbReference type="NCBI Taxonomy" id="2077276"/>
    <lineage>
        <taxon>Eukaryota</taxon>
        <taxon>Sar</taxon>
        <taxon>Stramenopiles</taxon>
        <taxon>Oomycota</taxon>
        <taxon>Peronosporomycetes</taxon>
        <taxon>Peronosporales</taxon>
        <taxon>Peronosporaceae</taxon>
        <taxon>Phytophthora</taxon>
    </lineage>
</organism>
<proteinExistence type="predicted"/>
<evidence type="ECO:0000313" key="2">
    <source>
        <dbReference type="Proteomes" id="UP001165083"/>
    </source>
</evidence>
<dbReference type="Proteomes" id="UP001165083">
    <property type="component" value="Unassembled WGS sequence"/>
</dbReference>
<dbReference type="EMBL" id="BSXW01000977">
    <property type="protein sequence ID" value="GMF32332.1"/>
    <property type="molecule type" value="Genomic_DNA"/>
</dbReference>
<protein>
    <submittedName>
        <fullName evidence="1">Unnamed protein product</fullName>
    </submittedName>
</protein>
<name>A0A9W6X666_9STRA</name>
<dbReference type="AlphaFoldDB" id="A0A9W6X666"/>
<evidence type="ECO:0000313" key="1">
    <source>
        <dbReference type="EMBL" id="GMF32332.1"/>
    </source>
</evidence>